<protein>
    <submittedName>
        <fullName evidence="2">ROK family protein</fullName>
    </submittedName>
</protein>
<evidence type="ECO:0000313" key="2">
    <source>
        <dbReference type="EMBL" id="MCI5754896.1"/>
    </source>
</evidence>
<sequence length="310" mass="32990">MKYWLGIEIGGTKQQIGIVGDDGSVIKKQSGKPALVRGAQDILDWMESEIPHLTDGYEISGAGIGFGGVLDSGKGTSVCSVQVPGWKDFPIRDRFSEMLSLPCTVVNDTVCGGYAELNVGSGRGKKIFAYTNIGTGCGGSLFVNGRTYNGTGVGGAYFGQIYVPDFVTGKPARMENVCSGTAVAKRLRKPGYIPGSSVLYGKRQDADFRMLCDAVREGDSFACTELDRWAKSYSYAVADILALLSPERISIGGGAANDADLLLPLIRKHTSRLEFLSSSGRYDIVPCETLDDAVFIGAALYARDGFGVIA</sequence>
<dbReference type="AlphaFoldDB" id="A0AAE3FEJ2"/>
<dbReference type="Gene3D" id="3.30.420.40">
    <property type="match status" value="2"/>
</dbReference>
<dbReference type="PANTHER" id="PTHR18964">
    <property type="entry name" value="ROK (REPRESSOR, ORF, KINASE) FAMILY"/>
    <property type="match status" value="1"/>
</dbReference>
<gene>
    <name evidence="2" type="ORF">MR241_01195</name>
</gene>
<dbReference type="EMBL" id="JALEMU010000022">
    <property type="protein sequence ID" value="MCI5754896.1"/>
    <property type="molecule type" value="Genomic_DNA"/>
</dbReference>
<name>A0AAE3FEJ2_9BACT</name>
<comment type="similarity">
    <text evidence="1">Belongs to the ROK (NagC/XylR) family.</text>
</comment>
<dbReference type="Proteomes" id="UP001139365">
    <property type="component" value="Unassembled WGS sequence"/>
</dbReference>
<comment type="caution">
    <text evidence="2">The sequence shown here is derived from an EMBL/GenBank/DDBJ whole genome shotgun (WGS) entry which is preliminary data.</text>
</comment>
<dbReference type="Pfam" id="PF00480">
    <property type="entry name" value="ROK"/>
    <property type="match status" value="1"/>
</dbReference>
<organism evidence="2 3">
    <name type="scientific">Candidatus Colimorpha enterica</name>
    <dbReference type="NCBI Taxonomy" id="3083063"/>
    <lineage>
        <taxon>Bacteria</taxon>
        <taxon>Pseudomonadati</taxon>
        <taxon>Bacteroidota</taxon>
        <taxon>Bacteroidia</taxon>
        <taxon>Bacteroidales</taxon>
        <taxon>Candidatus Colimorpha</taxon>
    </lineage>
</organism>
<accession>A0AAE3FEJ2</accession>
<evidence type="ECO:0000313" key="3">
    <source>
        <dbReference type="Proteomes" id="UP001139365"/>
    </source>
</evidence>
<proteinExistence type="inferred from homology"/>
<dbReference type="InterPro" id="IPR043129">
    <property type="entry name" value="ATPase_NBD"/>
</dbReference>
<reference evidence="2 3" key="1">
    <citation type="submission" date="2022-03" db="EMBL/GenBank/DDBJ databases">
        <title>Metagenome-assembled genomes from swine fecal metagenomes.</title>
        <authorList>
            <person name="Holman D.B."/>
            <person name="Kommadath A."/>
        </authorList>
    </citation>
    <scope>NUCLEOTIDE SEQUENCE [LARGE SCALE GENOMIC DNA]</scope>
    <source>
        <strain evidence="2">SUG147</strain>
    </source>
</reference>
<dbReference type="SUPFAM" id="SSF53067">
    <property type="entry name" value="Actin-like ATPase domain"/>
    <property type="match status" value="1"/>
</dbReference>
<dbReference type="PANTHER" id="PTHR18964:SF149">
    <property type="entry name" value="BIFUNCTIONAL UDP-N-ACETYLGLUCOSAMINE 2-EPIMERASE_N-ACETYLMANNOSAMINE KINASE"/>
    <property type="match status" value="1"/>
</dbReference>
<dbReference type="InterPro" id="IPR000600">
    <property type="entry name" value="ROK"/>
</dbReference>
<evidence type="ECO:0000256" key="1">
    <source>
        <dbReference type="ARBA" id="ARBA00006479"/>
    </source>
</evidence>